<keyword evidence="6 11" id="KW-0695">RNA-directed DNA polymerase</keyword>
<evidence type="ECO:0000313" key="11">
    <source>
        <dbReference type="EMBL" id="USS90748.1"/>
    </source>
</evidence>
<evidence type="ECO:0000256" key="4">
    <source>
        <dbReference type="ARBA" id="ARBA00022723"/>
    </source>
</evidence>
<reference evidence="11" key="1">
    <citation type="submission" date="2022-05" db="EMBL/GenBank/DDBJ databases">
        <authorList>
            <person name="Oliphant S.A."/>
            <person name="Watson-Haigh N.S."/>
            <person name="Sumby K.M."/>
            <person name="Gardner J.M."/>
            <person name="Jiranek V."/>
        </authorList>
    </citation>
    <scope>NUCLEOTIDE SEQUENCE</scope>
    <source>
        <strain evidence="11">KI4_A6</strain>
    </source>
</reference>
<name>A0ABY5BYP6_9LACO</name>
<feature type="domain" description="Reverse transcriptase" evidence="10">
    <location>
        <begin position="1"/>
        <end position="258"/>
    </location>
</feature>
<dbReference type="InterPro" id="IPR051083">
    <property type="entry name" value="GrpII_Intron_Splice-Mob/Def"/>
</dbReference>
<dbReference type="EMBL" id="CP097121">
    <property type="protein sequence ID" value="USS90748.1"/>
    <property type="molecule type" value="Genomic_DNA"/>
</dbReference>
<protein>
    <recommendedName>
        <fullName evidence="1">RNA-directed DNA polymerase</fullName>
        <ecNumber evidence="1">2.7.7.49</ecNumber>
    </recommendedName>
</protein>
<dbReference type="RefSeq" id="WP_252795261.1">
    <property type="nucleotide sequence ID" value="NZ_CP097121.1"/>
</dbReference>
<accession>A0ABY5BYP6</accession>
<comment type="similarity">
    <text evidence="8">Belongs to the bacterial reverse transcriptase family.</text>
</comment>
<keyword evidence="5" id="KW-0460">Magnesium</keyword>
<dbReference type="CDD" id="cd03487">
    <property type="entry name" value="RT_Bac_retron_II"/>
    <property type="match status" value="1"/>
</dbReference>
<evidence type="ECO:0000259" key="10">
    <source>
        <dbReference type="PROSITE" id="PS50878"/>
    </source>
</evidence>
<keyword evidence="2" id="KW-0808">Transferase</keyword>
<dbReference type="PROSITE" id="PS50878">
    <property type="entry name" value="RT_POL"/>
    <property type="match status" value="1"/>
</dbReference>
<dbReference type="PANTHER" id="PTHR34047">
    <property type="entry name" value="NUCLEAR INTRON MATURASE 1, MITOCHONDRIAL-RELATED"/>
    <property type="match status" value="1"/>
</dbReference>
<dbReference type="GO" id="GO:0003964">
    <property type="term" value="F:RNA-directed DNA polymerase activity"/>
    <property type="evidence" value="ECO:0007669"/>
    <property type="project" value="UniProtKB-KW"/>
</dbReference>
<dbReference type="PRINTS" id="PR00866">
    <property type="entry name" value="RNADNAPOLMS"/>
</dbReference>
<dbReference type="PANTHER" id="PTHR34047:SF7">
    <property type="entry name" value="RNA-DIRECTED DNA POLYMERASE"/>
    <property type="match status" value="1"/>
</dbReference>
<dbReference type="SUPFAM" id="SSF56672">
    <property type="entry name" value="DNA/RNA polymerases"/>
    <property type="match status" value="1"/>
</dbReference>
<evidence type="ECO:0000256" key="1">
    <source>
        <dbReference type="ARBA" id="ARBA00012493"/>
    </source>
</evidence>
<sequence length="653" mass="76409">MKKISDFNNRNDFINYLHSVGFINQNNKTRNEKLSLSSLFDKNDELYHKAHISKKYSDEKRCLTVPDRDLKDLQKIINELIKAQLKFNSFKFEKYVQAYQDKKGIFTNAQMHRNKKYLLHLDLKNFFPTIHFGRVSGLLHKSYLFGLNKQMAFFFANILTYKGELPQGSPTSPIISNLIGKRLDQQIVRVALKFHFTYSRYADDLTFSTNDSNIIRNKLFSFKSEIYKIVNKNGFKINDKKTIISGPNVRHEVTGLSNNKRVSVTDDFYKKTRAMVNNIYVKNFFFDGSYFCKLNSEKSIRIAIQKISGRYAFIKDIEDKNRNMYIGHENGSEYNGITPTYFKEESYKNNRLGIYSGKMLSYSRFLFYKFFLSGLDSYIFCEGKTDPRYIKAAMNSLNINSKIKLIDFESQKNKNTTFKKIFSLSGGGGSLKIILEMYFGNAGFSTSKMTTNLTSYWDYFSQKIIPIRPSIILFDYEINSNNSPLSHALNFIKSRLINSQNNTIDFKDIEHNIKNFGYSHIIGNLYIATTFQKCKSSDIAIENYFPDDFLNHPYASDPKYVDNENQKERQFENAPDLQNSSVNKIEKNEFSSYVRSRINDKDLFKNFKELFLIFDKIRVDYGRLIFEKMNYLDSSSILYKFTNEKLNEISDID</sequence>
<evidence type="ECO:0000256" key="5">
    <source>
        <dbReference type="ARBA" id="ARBA00022842"/>
    </source>
</evidence>
<proteinExistence type="inferred from homology"/>
<dbReference type="Proteomes" id="UP001056164">
    <property type="component" value="Chromosome"/>
</dbReference>
<keyword evidence="7" id="KW-0051">Antiviral defense</keyword>
<evidence type="ECO:0000256" key="7">
    <source>
        <dbReference type="ARBA" id="ARBA00023118"/>
    </source>
</evidence>
<keyword evidence="3" id="KW-0548">Nucleotidyltransferase</keyword>
<evidence type="ECO:0000313" key="12">
    <source>
        <dbReference type="Proteomes" id="UP001056164"/>
    </source>
</evidence>
<keyword evidence="12" id="KW-1185">Reference proteome</keyword>
<dbReference type="InterPro" id="IPR000123">
    <property type="entry name" value="Reverse_transcriptase_msDNA"/>
</dbReference>
<evidence type="ECO:0000256" key="3">
    <source>
        <dbReference type="ARBA" id="ARBA00022695"/>
    </source>
</evidence>
<evidence type="ECO:0000256" key="8">
    <source>
        <dbReference type="ARBA" id="ARBA00034120"/>
    </source>
</evidence>
<keyword evidence="4" id="KW-0479">Metal-binding</keyword>
<organism evidence="11 12">
    <name type="scientific">Fructilactobacillus carniphilus</name>
    <dbReference type="NCBI Taxonomy" id="2940297"/>
    <lineage>
        <taxon>Bacteria</taxon>
        <taxon>Bacillati</taxon>
        <taxon>Bacillota</taxon>
        <taxon>Bacilli</taxon>
        <taxon>Lactobacillales</taxon>
        <taxon>Lactobacillaceae</taxon>
        <taxon>Fructilactobacillus</taxon>
    </lineage>
</organism>
<dbReference type="InterPro" id="IPR043502">
    <property type="entry name" value="DNA/RNA_pol_sf"/>
</dbReference>
<evidence type="ECO:0000256" key="9">
    <source>
        <dbReference type="ARBA" id="ARBA00048173"/>
    </source>
</evidence>
<evidence type="ECO:0000256" key="6">
    <source>
        <dbReference type="ARBA" id="ARBA00022918"/>
    </source>
</evidence>
<evidence type="ECO:0000256" key="2">
    <source>
        <dbReference type="ARBA" id="ARBA00022679"/>
    </source>
</evidence>
<dbReference type="Pfam" id="PF00078">
    <property type="entry name" value="RVT_1"/>
    <property type="match status" value="1"/>
</dbReference>
<gene>
    <name evidence="11" type="ORF">M3M37_00500</name>
</gene>
<comment type="catalytic activity">
    <reaction evidence="9">
        <text>DNA(n) + a 2'-deoxyribonucleoside 5'-triphosphate = DNA(n+1) + diphosphate</text>
        <dbReference type="Rhea" id="RHEA:22508"/>
        <dbReference type="Rhea" id="RHEA-COMP:17339"/>
        <dbReference type="Rhea" id="RHEA-COMP:17340"/>
        <dbReference type="ChEBI" id="CHEBI:33019"/>
        <dbReference type="ChEBI" id="CHEBI:61560"/>
        <dbReference type="ChEBI" id="CHEBI:173112"/>
        <dbReference type="EC" id="2.7.7.49"/>
    </reaction>
</comment>
<dbReference type="EC" id="2.7.7.49" evidence="1"/>
<dbReference type="InterPro" id="IPR000477">
    <property type="entry name" value="RT_dom"/>
</dbReference>